<evidence type="ECO:0000313" key="3">
    <source>
        <dbReference type="Proteomes" id="UP000001072"/>
    </source>
</evidence>
<feature type="compositionally biased region" description="Polar residues" evidence="1">
    <location>
        <begin position="256"/>
        <end position="266"/>
    </location>
</feature>
<proteinExistence type="predicted"/>
<evidence type="ECO:0000256" key="1">
    <source>
        <dbReference type="SAM" id="MobiDB-lite"/>
    </source>
</evidence>
<feature type="region of interest" description="Disordered" evidence="1">
    <location>
        <begin position="192"/>
        <end position="229"/>
    </location>
</feature>
<dbReference type="eggNOG" id="ENOG502QQDI">
    <property type="taxonomic scope" value="Eukaryota"/>
</dbReference>
<dbReference type="EMBL" id="GL883141">
    <property type="protein sequence ID" value="EGG01023.1"/>
    <property type="molecule type" value="Genomic_DNA"/>
</dbReference>
<dbReference type="GeneID" id="18936354"/>
<sequence length="378" mass="42042">MKVPHFRKTFSYFKNCANKARNWLALTARRFPPFSRTADPSFSTPASVSSSDARLSPPNLPMNIDPTSLVTRELGETAQSPMAPISIPSRSSRMSIDTTSLVTPQFSSFYAIPPPSFSPTSFTHLTPFVFSAPPSITTSIRSIESYQLSTGSTPPAHSGGHDTFQEILDIHRLSPTPSFLRNPRPLLNIAASPPDSVTQLPTQTPPPCVSYSPHNSVAPPSSPTYSRPAKRSFSLSIVDDSNTQSYKRTKRIKSETSLVDESNMPTSLRDKGTKSESFSKKRRFSLFQRRDQQCTDVLQCQSPSENPLSNIFLLSVQPYKRYKMSSPVRLYMSDVFPAPSASRHHYGLFLDEDKTPVFWASLAPTTDSSRVLNELHEE</sequence>
<feature type="compositionally biased region" description="Low complexity" evidence="1">
    <location>
        <begin position="41"/>
        <end position="51"/>
    </location>
</feature>
<feature type="region of interest" description="Disordered" evidence="1">
    <location>
        <begin position="256"/>
        <end position="275"/>
    </location>
</feature>
<feature type="region of interest" description="Disordered" evidence="1">
    <location>
        <begin position="38"/>
        <end position="61"/>
    </location>
</feature>
<dbReference type="HOGENOM" id="CLU_801884_0_0_1"/>
<dbReference type="Proteomes" id="UP000001072">
    <property type="component" value="Unassembled WGS sequence"/>
</dbReference>
<feature type="compositionally biased region" description="Polar residues" evidence="1">
    <location>
        <begin position="212"/>
        <end position="225"/>
    </location>
</feature>
<name>F4S2L2_MELLP</name>
<organism evidence="3">
    <name type="scientific">Melampsora larici-populina (strain 98AG31 / pathotype 3-4-7)</name>
    <name type="common">Poplar leaf rust fungus</name>
    <dbReference type="NCBI Taxonomy" id="747676"/>
    <lineage>
        <taxon>Eukaryota</taxon>
        <taxon>Fungi</taxon>
        <taxon>Dikarya</taxon>
        <taxon>Basidiomycota</taxon>
        <taxon>Pucciniomycotina</taxon>
        <taxon>Pucciniomycetes</taxon>
        <taxon>Pucciniales</taxon>
        <taxon>Melampsoraceae</taxon>
        <taxon>Melampsora</taxon>
    </lineage>
</organism>
<dbReference type="RefSeq" id="XP_007415623.1">
    <property type="nucleotide sequence ID" value="XM_007415561.1"/>
</dbReference>
<dbReference type="AlphaFoldDB" id="F4S2L2"/>
<dbReference type="InParanoid" id="F4S2L2"/>
<evidence type="ECO:0000313" key="2">
    <source>
        <dbReference type="EMBL" id="EGG01023.1"/>
    </source>
</evidence>
<gene>
    <name evidence="2" type="ORF">MELLADRAFT_92744</name>
</gene>
<dbReference type="KEGG" id="mlr:MELLADRAFT_92744"/>
<dbReference type="VEuPathDB" id="FungiDB:MELLADRAFT_92744"/>
<keyword evidence="3" id="KW-1185">Reference proteome</keyword>
<protein>
    <submittedName>
        <fullName evidence="2">Uncharacterized protein</fullName>
    </submittedName>
</protein>
<accession>F4S2L2</accession>
<reference evidence="3" key="1">
    <citation type="journal article" date="2011" name="Proc. Natl. Acad. Sci. U.S.A.">
        <title>Obligate biotrophy features unraveled by the genomic analysis of rust fungi.</title>
        <authorList>
            <person name="Duplessis S."/>
            <person name="Cuomo C.A."/>
            <person name="Lin Y.-C."/>
            <person name="Aerts A."/>
            <person name="Tisserant E."/>
            <person name="Veneault-Fourrey C."/>
            <person name="Joly D.L."/>
            <person name="Hacquard S."/>
            <person name="Amselem J."/>
            <person name="Cantarel B.L."/>
            <person name="Chiu R."/>
            <person name="Coutinho P.M."/>
            <person name="Feau N."/>
            <person name="Field M."/>
            <person name="Frey P."/>
            <person name="Gelhaye E."/>
            <person name="Goldberg J."/>
            <person name="Grabherr M.G."/>
            <person name="Kodira C.D."/>
            <person name="Kohler A."/>
            <person name="Kuees U."/>
            <person name="Lindquist E.A."/>
            <person name="Lucas S.M."/>
            <person name="Mago R."/>
            <person name="Mauceli E."/>
            <person name="Morin E."/>
            <person name="Murat C."/>
            <person name="Pangilinan J.L."/>
            <person name="Park R."/>
            <person name="Pearson M."/>
            <person name="Quesneville H."/>
            <person name="Rouhier N."/>
            <person name="Sakthikumar S."/>
            <person name="Salamov A.A."/>
            <person name="Schmutz J."/>
            <person name="Selles B."/>
            <person name="Shapiro H."/>
            <person name="Tanguay P."/>
            <person name="Tuskan G.A."/>
            <person name="Henrissat B."/>
            <person name="Van de Peer Y."/>
            <person name="Rouze P."/>
            <person name="Ellis J.G."/>
            <person name="Dodds P.N."/>
            <person name="Schein J.E."/>
            <person name="Zhong S."/>
            <person name="Hamelin R.C."/>
            <person name="Grigoriev I.V."/>
            <person name="Szabo L.J."/>
            <person name="Martin F."/>
        </authorList>
    </citation>
    <scope>NUCLEOTIDE SEQUENCE [LARGE SCALE GENOMIC DNA]</scope>
    <source>
        <strain evidence="3">98AG31 / pathotype 3-4-7</strain>
    </source>
</reference>